<evidence type="ECO:0000313" key="5">
    <source>
        <dbReference type="Proteomes" id="UP000042054"/>
    </source>
</evidence>
<dbReference type="EMBL" id="CP009787">
    <property type="protein sequence ID" value="AJJ10817.1"/>
    <property type="molecule type" value="Genomic_DNA"/>
</dbReference>
<evidence type="ECO:0000313" key="3">
    <source>
        <dbReference type="EMBL" id="CQI91946.1"/>
    </source>
</evidence>
<evidence type="ECO:0000313" key="2">
    <source>
        <dbReference type="EMBL" id="AJJ10817.1"/>
    </source>
</evidence>
<dbReference type="RefSeq" id="WP_032816637.1">
    <property type="nucleotide sequence ID" value="NZ_CABIHO010000109.1"/>
</dbReference>
<accession>A0A0U1HUB3</accession>
<dbReference type="InterPro" id="IPR013783">
    <property type="entry name" value="Ig-like_fold"/>
</dbReference>
<keyword evidence="4" id="KW-1185">Reference proteome</keyword>
<keyword evidence="1" id="KW-0732">Signal</keyword>
<dbReference type="KEGG" id="yro:CH64_2828"/>
<dbReference type="EMBL" id="CTKE01000012">
    <property type="protein sequence ID" value="CQI91946.1"/>
    <property type="molecule type" value="Genomic_DNA"/>
</dbReference>
<feature type="chain" id="PRO_5006709440" evidence="1">
    <location>
        <begin position="19"/>
        <end position="215"/>
    </location>
</feature>
<dbReference type="GeneID" id="45568106"/>
<feature type="signal peptide" evidence="1">
    <location>
        <begin position="1"/>
        <end position="18"/>
    </location>
</feature>
<organism evidence="3 5">
    <name type="scientific">Yersinia rohdei</name>
    <dbReference type="NCBI Taxonomy" id="29485"/>
    <lineage>
        <taxon>Bacteria</taxon>
        <taxon>Pseudomonadati</taxon>
        <taxon>Pseudomonadota</taxon>
        <taxon>Gammaproteobacteria</taxon>
        <taxon>Enterobacterales</taxon>
        <taxon>Yersiniaceae</taxon>
        <taxon>Yersinia</taxon>
    </lineage>
</organism>
<evidence type="ECO:0000256" key="1">
    <source>
        <dbReference type="SAM" id="SignalP"/>
    </source>
</evidence>
<dbReference type="STRING" id="29485.CH64_2828"/>
<dbReference type="Gene3D" id="2.60.40.10">
    <property type="entry name" value="Immunoglobulins"/>
    <property type="match status" value="1"/>
</dbReference>
<reference evidence="2 4" key="1">
    <citation type="journal article" date="2015" name="Genome Announc.">
        <title>Thirty-Two Complete Genome Assemblies of Nine Yersinia Species, Including Y. pestis, Y. pseudotuberculosis, and Y. enterocolitica.</title>
        <authorList>
            <person name="Johnson S.L."/>
            <person name="Daligault H.E."/>
            <person name="Davenport K.W."/>
            <person name="Jaissle J."/>
            <person name="Frey K.G."/>
            <person name="Ladner J.T."/>
            <person name="Broomall S.M."/>
            <person name="Bishop-Lilly K.A."/>
            <person name="Bruce D.C."/>
            <person name="Coyne S.R."/>
            <person name="Gibbons H.S."/>
            <person name="Lo C.C."/>
            <person name="Munk A.C."/>
            <person name="Rosenzweig C.N."/>
            <person name="Koroleva G.I."/>
            <person name="Palacios G.F."/>
            <person name="Redden C.L."/>
            <person name="Xu Y."/>
            <person name="Minogue T.D."/>
            <person name="Chain P.S."/>
        </authorList>
    </citation>
    <scope>NUCLEOTIDE SEQUENCE [LARGE SCALE GENOMIC DNA]</scope>
    <source>
        <strain evidence="2 4">YRA</strain>
    </source>
</reference>
<dbReference type="OrthoDB" id="9003790at2"/>
<reference evidence="3 5" key="2">
    <citation type="submission" date="2015-03" db="EMBL/GenBank/DDBJ databases">
        <authorList>
            <person name="Murphy D."/>
        </authorList>
    </citation>
    <scope>NUCLEOTIDE SEQUENCE [LARGE SCALE GENOMIC DNA]</scope>
    <source>
        <strain evidence="3 5">68/02</strain>
    </source>
</reference>
<proteinExistence type="predicted"/>
<sequence>MKTLLFVAVSLLPLNVFSTIDIQPHVLEIQQTNEVVNVINHGSVTEYITIQLYQIKNPGVPADQESLISVGEQPQPSLFAVPSKLTLGPKQSGRVLLKALQQPNKEQVYRLSVIPEKNLHVSGGHGAVVDVKLSYMGLIRHLPALLHHQWIHRCIDGNLELQNTGNTRLHWQQLKTQQGEIEDFNLYPEKYRQLPVGNLQGMVEDEPFSLQCSAG</sequence>
<gene>
    <name evidence="2" type="ORF">CH64_2828</name>
    <name evidence="3" type="ORF">ERS008555_02525</name>
</gene>
<protein>
    <submittedName>
        <fullName evidence="3">Alpha-related fimbriae chaperone 2</fullName>
    </submittedName>
</protein>
<dbReference type="Proteomes" id="UP000031914">
    <property type="component" value="Chromosome"/>
</dbReference>
<evidence type="ECO:0000313" key="4">
    <source>
        <dbReference type="Proteomes" id="UP000031914"/>
    </source>
</evidence>
<name>A0A0U1HUB3_YERRO</name>
<dbReference type="Proteomes" id="UP000042054">
    <property type="component" value="Unassembled WGS sequence"/>
</dbReference>
<dbReference type="AlphaFoldDB" id="A0A0U1HUB3"/>